<evidence type="ECO:0000313" key="1">
    <source>
        <dbReference type="EMBL" id="QHT07136.1"/>
    </source>
</evidence>
<proteinExistence type="predicted"/>
<reference evidence="1" key="1">
    <citation type="journal article" date="2020" name="Nature">
        <title>Giant virus diversity and host interactions through global metagenomics.</title>
        <authorList>
            <person name="Schulz F."/>
            <person name="Roux S."/>
            <person name="Paez-Espino D."/>
            <person name="Jungbluth S."/>
            <person name="Walsh D.A."/>
            <person name="Denef V.J."/>
            <person name="McMahon K.D."/>
            <person name="Konstantinidis K.T."/>
            <person name="Eloe-Fadrosh E.A."/>
            <person name="Kyrpides N.C."/>
            <person name="Woyke T."/>
        </authorList>
    </citation>
    <scope>NUCLEOTIDE SEQUENCE</scope>
    <source>
        <strain evidence="1">GVMAG-M-3300021962-46</strain>
    </source>
</reference>
<accession>A0A6C0CQJ8</accession>
<dbReference type="EMBL" id="MN739479">
    <property type="protein sequence ID" value="QHT07136.1"/>
    <property type="molecule type" value="Genomic_DNA"/>
</dbReference>
<sequence length="31" mass="3760">MSQYPMAEAEKKLLKKAYNISYQKILQKNYH</sequence>
<name>A0A6C0CQJ8_9ZZZZ</name>
<protein>
    <submittedName>
        <fullName evidence="1">Uncharacterized protein</fullName>
    </submittedName>
</protein>
<organism evidence="1">
    <name type="scientific">viral metagenome</name>
    <dbReference type="NCBI Taxonomy" id="1070528"/>
    <lineage>
        <taxon>unclassified sequences</taxon>
        <taxon>metagenomes</taxon>
        <taxon>organismal metagenomes</taxon>
    </lineage>
</organism>
<dbReference type="AlphaFoldDB" id="A0A6C0CQJ8"/>